<dbReference type="EC" id="2.7.1.148" evidence="2"/>
<dbReference type="Pfam" id="PF08544">
    <property type="entry name" value="GHMP_kinases_C"/>
    <property type="match status" value="1"/>
</dbReference>
<proteinExistence type="predicted"/>
<protein>
    <submittedName>
        <fullName evidence="2">IspE 4-diphosphate cytidyl 2-C methyl D erythritol kinase</fullName>
        <ecNumber evidence="2">2.7.1.148</ecNumber>
    </submittedName>
</protein>
<dbReference type="InterPro" id="IPR013750">
    <property type="entry name" value="GHMP_kinase_C_dom"/>
</dbReference>
<dbReference type="Gene3D" id="3.30.70.890">
    <property type="entry name" value="GHMP kinase, C-terminal domain"/>
    <property type="match status" value="1"/>
</dbReference>
<evidence type="ECO:0000313" key="2">
    <source>
        <dbReference type="EMBL" id="KHE90437.1"/>
    </source>
</evidence>
<name>A0A0B0EAY6_9BACT</name>
<dbReference type="SUPFAM" id="SSF55060">
    <property type="entry name" value="GHMP Kinase, C-terminal domain"/>
    <property type="match status" value="1"/>
</dbReference>
<dbReference type="InterPro" id="IPR036554">
    <property type="entry name" value="GHMP_kinase_C_sf"/>
</dbReference>
<dbReference type="AlphaFoldDB" id="A0A0B0EAY6"/>
<feature type="domain" description="GHMP kinase C-terminal" evidence="1">
    <location>
        <begin position="9"/>
        <end position="74"/>
    </location>
</feature>
<evidence type="ECO:0000259" key="1">
    <source>
        <dbReference type="Pfam" id="PF08544"/>
    </source>
</evidence>
<reference evidence="2 3" key="1">
    <citation type="submission" date="2014-10" db="EMBL/GenBank/DDBJ databases">
        <title>Draft genome of anammox bacterium scalindua brodae, obtained using differential coverage binning of sequence data from two enrichment reactors.</title>
        <authorList>
            <person name="Speth D.R."/>
            <person name="Russ L."/>
            <person name="Kartal B."/>
            <person name="Op den Camp H.J."/>
            <person name="Dutilh B.E."/>
            <person name="Jetten M.S."/>
        </authorList>
    </citation>
    <scope>NUCLEOTIDE SEQUENCE [LARGE SCALE GENOMIC DNA]</scope>
    <source>
        <strain evidence="2">RU1</strain>
    </source>
</reference>
<dbReference type="EMBL" id="JRYO01000264">
    <property type="protein sequence ID" value="KHE90437.1"/>
    <property type="molecule type" value="Genomic_DNA"/>
</dbReference>
<dbReference type="GO" id="GO:0050515">
    <property type="term" value="F:4-(cytidine 5'-diphospho)-2-C-methyl-D-erythritol kinase activity"/>
    <property type="evidence" value="ECO:0007669"/>
    <property type="project" value="UniProtKB-EC"/>
</dbReference>
<gene>
    <name evidence="2" type="primary">ispE</name>
    <name evidence="2" type="ORF">SCABRO_03822</name>
</gene>
<sequence length="89" mass="9741">MDALKYSEVADIAKLLFNRLEDVIFTTYPDLLQIKSSLETFDFCGLSISGSGSAFFGLCNDRHQAEVIKSKVESSGMGNVFVVTNVITP</sequence>
<evidence type="ECO:0000313" key="3">
    <source>
        <dbReference type="Proteomes" id="UP000030652"/>
    </source>
</evidence>
<comment type="caution">
    <text evidence="2">The sequence shown here is derived from an EMBL/GenBank/DDBJ whole genome shotgun (WGS) entry which is preliminary data.</text>
</comment>
<dbReference type="Proteomes" id="UP000030652">
    <property type="component" value="Unassembled WGS sequence"/>
</dbReference>
<keyword evidence="2" id="KW-0418">Kinase</keyword>
<keyword evidence="2" id="KW-0808">Transferase</keyword>
<organism evidence="2 3">
    <name type="scientific">Candidatus Scalindua brodae</name>
    <dbReference type="NCBI Taxonomy" id="237368"/>
    <lineage>
        <taxon>Bacteria</taxon>
        <taxon>Pseudomonadati</taxon>
        <taxon>Planctomycetota</taxon>
        <taxon>Candidatus Brocadiia</taxon>
        <taxon>Candidatus Brocadiales</taxon>
        <taxon>Candidatus Scalinduaceae</taxon>
        <taxon>Candidatus Scalindua</taxon>
    </lineage>
</organism>
<accession>A0A0B0EAY6</accession>